<dbReference type="InterPro" id="IPR009057">
    <property type="entry name" value="Homeodomain-like_sf"/>
</dbReference>
<accession>A0A1I4YFD3</accession>
<dbReference type="InterPro" id="IPR018060">
    <property type="entry name" value="HTH_AraC"/>
</dbReference>
<dbReference type="GO" id="GO:0003700">
    <property type="term" value="F:DNA-binding transcription factor activity"/>
    <property type="evidence" value="ECO:0007669"/>
    <property type="project" value="InterPro"/>
</dbReference>
<gene>
    <name evidence="5" type="ORF">SAMN05421738_11129</name>
</gene>
<dbReference type="Gene3D" id="2.60.120.10">
    <property type="entry name" value="Jelly Rolls"/>
    <property type="match status" value="1"/>
</dbReference>
<keyword evidence="3" id="KW-0804">Transcription</keyword>
<dbReference type="PANTHER" id="PTHR43280:SF32">
    <property type="entry name" value="TRANSCRIPTIONAL REGULATORY PROTEIN"/>
    <property type="match status" value="1"/>
</dbReference>
<dbReference type="SUPFAM" id="SSF51182">
    <property type="entry name" value="RmlC-like cupins"/>
    <property type="match status" value="1"/>
</dbReference>
<dbReference type="GO" id="GO:0043565">
    <property type="term" value="F:sequence-specific DNA binding"/>
    <property type="evidence" value="ECO:0007669"/>
    <property type="project" value="InterPro"/>
</dbReference>
<evidence type="ECO:0000256" key="2">
    <source>
        <dbReference type="ARBA" id="ARBA00023125"/>
    </source>
</evidence>
<reference evidence="6" key="1">
    <citation type="submission" date="2016-10" db="EMBL/GenBank/DDBJ databases">
        <authorList>
            <person name="Varghese N."/>
            <person name="Submissions S."/>
        </authorList>
    </citation>
    <scope>NUCLEOTIDE SEQUENCE [LARGE SCALE GENOMIC DNA]</scope>
    <source>
        <strain evidence="6">XJ109</strain>
    </source>
</reference>
<keyword evidence="2" id="KW-0238">DNA-binding</keyword>
<dbReference type="InterPro" id="IPR014710">
    <property type="entry name" value="RmlC-like_jellyroll"/>
</dbReference>
<sequence>MGNKNLTFDGLYGENEISLVRGTIHIEPIQLILEKNNLEVMPHFHKNLFQIFYIEEGQIQLHYNNQIIDIGAQTYFTIPKNIVHGITSEKNINGWVLSITDFGLEKTLKLDADIFFNIEEIHIATIDFENPLYVNFYQTYYKCIKEYNDNLHARELALEYLTGMLLIRLFRIHNNDDTLILKENSIYKIIYRRFKTLIKENNSFKHSVEFYAKQLSISPSHLTRICRKVANETPKKIIALYFINEAKVLLTKVDYSISDVAFKLGFDDPSYFTRLFKQTTNYTPRSFRKKVGL</sequence>
<feature type="domain" description="HTH araC/xylS-type" evidence="4">
    <location>
        <begin position="192"/>
        <end position="290"/>
    </location>
</feature>
<keyword evidence="6" id="KW-1185">Reference proteome</keyword>
<dbReference type="PRINTS" id="PR00032">
    <property type="entry name" value="HTHARAC"/>
</dbReference>
<dbReference type="STRING" id="684065.SAMN05421738_11129"/>
<dbReference type="Pfam" id="PF12833">
    <property type="entry name" value="HTH_18"/>
    <property type="match status" value="1"/>
</dbReference>
<dbReference type="InterPro" id="IPR020449">
    <property type="entry name" value="Tscrpt_reg_AraC-type_HTH"/>
</dbReference>
<dbReference type="InterPro" id="IPR011051">
    <property type="entry name" value="RmlC_Cupin_sf"/>
</dbReference>
<dbReference type="PANTHER" id="PTHR43280">
    <property type="entry name" value="ARAC-FAMILY TRANSCRIPTIONAL REGULATOR"/>
    <property type="match status" value="1"/>
</dbReference>
<protein>
    <submittedName>
        <fullName evidence="5">AraC family transcriptional regulator, transcriptional activator of pobA</fullName>
    </submittedName>
</protein>
<keyword evidence="1" id="KW-0805">Transcription regulation</keyword>
<dbReference type="EMBL" id="FOUZ01000011">
    <property type="protein sequence ID" value="SFN36716.1"/>
    <property type="molecule type" value="Genomic_DNA"/>
</dbReference>
<organism evidence="5 6">
    <name type="scientific">Algoriella xinjiangensis</name>
    <dbReference type="NCBI Taxonomy" id="684065"/>
    <lineage>
        <taxon>Bacteria</taxon>
        <taxon>Pseudomonadati</taxon>
        <taxon>Bacteroidota</taxon>
        <taxon>Flavobacteriia</taxon>
        <taxon>Flavobacteriales</taxon>
        <taxon>Weeksellaceae</taxon>
        <taxon>Algoriella</taxon>
    </lineage>
</organism>
<dbReference type="Pfam" id="PF02311">
    <property type="entry name" value="AraC_binding"/>
    <property type="match status" value="1"/>
</dbReference>
<proteinExistence type="predicted"/>
<dbReference type="InterPro" id="IPR003313">
    <property type="entry name" value="AraC-bd"/>
</dbReference>
<evidence type="ECO:0000256" key="1">
    <source>
        <dbReference type="ARBA" id="ARBA00023015"/>
    </source>
</evidence>
<evidence type="ECO:0000259" key="4">
    <source>
        <dbReference type="PROSITE" id="PS01124"/>
    </source>
</evidence>
<dbReference type="Proteomes" id="UP000199149">
    <property type="component" value="Unassembled WGS sequence"/>
</dbReference>
<dbReference type="PROSITE" id="PS01124">
    <property type="entry name" value="HTH_ARAC_FAMILY_2"/>
    <property type="match status" value="1"/>
</dbReference>
<evidence type="ECO:0000313" key="5">
    <source>
        <dbReference type="EMBL" id="SFN36716.1"/>
    </source>
</evidence>
<dbReference type="SMART" id="SM00342">
    <property type="entry name" value="HTH_ARAC"/>
    <property type="match status" value="1"/>
</dbReference>
<evidence type="ECO:0000256" key="3">
    <source>
        <dbReference type="ARBA" id="ARBA00023163"/>
    </source>
</evidence>
<name>A0A1I4YFD3_9FLAO</name>
<dbReference type="OrthoDB" id="2585681at2"/>
<dbReference type="AlphaFoldDB" id="A0A1I4YFD3"/>
<evidence type="ECO:0000313" key="6">
    <source>
        <dbReference type="Proteomes" id="UP000199149"/>
    </source>
</evidence>
<dbReference type="Gene3D" id="1.10.10.60">
    <property type="entry name" value="Homeodomain-like"/>
    <property type="match status" value="1"/>
</dbReference>
<dbReference type="RefSeq" id="WP_092908754.1">
    <property type="nucleotide sequence ID" value="NZ_FOUZ01000011.1"/>
</dbReference>
<dbReference type="SUPFAM" id="SSF46689">
    <property type="entry name" value="Homeodomain-like"/>
    <property type="match status" value="1"/>
</dbReference>